<evidence type="ECO:0000256" key="2">
    <source>
        <dbReference type="ARBA" id="ARBA00022692"/>
    </source>
</evidence>
<dbReference type="GO" id="GO:0005506">
    <property type="term" value="F:iron ion binding"/>
    <property type="evidence" value="ECO:0007669"/>
    <property type="project" value="InterPro"/>
</dbReference>
<keyword evidence="7" id="KW-1185">Reference proteome</keyword>
<evidence type="ECO:0000313" key="6">
    <source>
        <dbReference type="EMBL" id="KAG2578513.1"/>
    </source>
</evidence>
<proteinExistence type="predicted"/>
<keyword evidence="2" id="KW-0812">Transmembrane</keyword>
<gene>
    <name evidence="6" type="ORF">PVAP13_6NG184000</name>
</gene>
<dbReference type="PANTHER" id="PTHR24298:SF581">
    <property type="entry name" value="CYTOCHROME P450 89A2"/>
    <property type="match status" value="1"/>
</dbReference>
<dbReference type="Proteomes" id="UP000823388">
    <property type="component" value="Chromosome 6N"/>
</dbReference>
<evidence type="ECO:0000256" key="1">
    <source>
        <dbReference type="ARBA" id="ARBA00004167"/>
    </source>
</evidence>
<sequence length="413" mass="45060">MHQAIMQVVVLLLLLVLPAVVMIVRRAAMPPVKARLATLKSVLTSKPQFMFVTDCATARHLLVRGGRAAAGGGGSGSFSNRMPSMSPSAFLSGRAYHNINSAPYGQLWRALRHNLTSGVLHPTHQHGYAPARRRALRGLIADLREQQLTNGGAALSASESIRSAVFRVNSTICFGDGVDAAVVRAMDDVQMELVLALTSVQMFMSVSVPFLVASRLVYRKRWNVLAAIRKKQEELYLPLIDGCRRSRRGHSDEALTYVHTLLGLQVPVELEAVEAAGAAGGTQQRRQQRSLEDGELVGLCSEFLGSSTEATVASLQWIMAHLIKRPAIQEAVRWEIEAAVDADAEEVGEEVLGKLDYLNAVILEALRLYPTTARVFRQVRQDDQVVDCDGQRISVGTTMVFVLDALGRDKTVG</sequence>
<comment type="caution">
    <text evidence="6">The sequence shown here is derived from an EMBL/GenBank/DDBJ whole genome shotgun (WGS) entry which is preliminary data.</text>
</comment>
<evidence type="ECO:0008006" key="8">
    <source>
        <dbReference type="Google" id="ProtNLM"/>
    </source>
</evidence>
<dbReference type="GO" id="GO:0016020">
    <property type="term" value="C:membrane"/>
    <property type="evidence" value="ECO:0007669"/>
    <property type="project" value="UniProtKB-SubCell"/>
</dbReference>
<reference evidence="6" key="1">
    <citation type="submission" date="2020-05" db="EMBL/GenBank/DDBJ databases">
        <title>WGS assembly of Panicum virgatum.</title>
        <authorList>
            <person name="Lovell J.T."/>
            <person name="Jenkins J."/>
            <person name="Shu S."/>
            <person name="Juenger T.E."/>
            <person name="Schmutz J."/>
        </authorList>
    </citation>
    <scope>NUCLEOTIDE SEQUENCE</scope>
    <source>
        <strain evidence="6">AP13</strain>
    </source>
</reference>
<evidence type="ECO:0000256" key="5">
    <source>
        <dbReference type="ARBA" id="ARBA00023136"/>
    </source>
</evidence>
<dbReference type="Pfam" id="PF00067">
    <property type="entry name" value="p450"/>
    <property type="match status" value="1"/>
</dbReference>
<organism evidence="6 7">
    <name type="scientific">Panicum virgatum</name>
    <name type="common">Blackwell switchgrass</name>
    <dbReference type="NCBI Taxonomy" id="38727"/>
    <lineage>
        <taxon>Eukaryota</taxon>
        <taxon>Viridiplantae</taxon>
        <taxon>Streptophyta</taxon>
        <taxon>Embryophyta</taxon>
        <taxon>Tracheophyta</taxon>
        <taxon>Spermatophyta</taxon>
        <taxon>Magnoliopsida</taxon>
        <taxon>Liliopsida</taxon>
        <taxon>Poales</taxon>
        <taxon>Poaceae</taxon>
        <taxon>PACMAD clade</taxon>
        <taxon>Panicoideae</taxon>
        <taxon>Panicodae</taxon>
        <taxon>Paniceae</taxon>
        <taxon>Panicinae</taxon>
        <taxon>Panicum</taxon>
        <taxon>Panicum sect. Hiantes</taxon>
    </lineage>
</organism>
<dbReference type="PANTHER" id="PTHR24298">
    <property type="entry name" value="FLAVONOID 3'-MONOOXYGENASE-RELATED"/>
    <property type="match status" value="1"/>
</dbReference>
<evidence type="ECO:0000256" key="4">
    <source>
        <dbReference type="ARBA" id="ARBA00022989"/>
    </source>
</evidence>
<evidence type="ECO:0000313" key="7">
    <source>
        <dbReference type="Proteomes" id="UP000823388"/>
    </source>
</evidence>
<dbReference type="InterPro" id="IPR051103">
    <property type="entry name" value="Plant_metabolite_P450s"/>
</dbReference>
<keyword evidence="3" id="KW-0479">Metal-binding</keyword>
<dbReference type="SUPFAM" id="SSF48264">
    <property type="entry name" value="Cytochrome P450"/>
    <property type="match status" value="1"/>
</dbReference>
<dbReference type="InterPro" id="IPR001128">
    <property type="entry name" value="Cyt_P450"/>
</dbReference>
<dbReference type="InterPro" id="IPR036396">
    <property type="entry name" value="Cyt_P450_sf"/>
</dbReference>
<name>A0A8T0R0H7_PANVG</name>
<dbReference type="GO" id="GO:0020037">
    <property type="term" value="F:heme binding"/>
    <property type="evidence" value="ECO:0007669"/>
    <property type="project" value="InterPro"/>
</dbReference>
<dbReference type="Gene3D" id="1.10.630.10">
    <property type="entry name" value="Cytochrome P450"/>
    <property type="match status" value="1"/>
</dbReference>
<keyword evidence="5" id="KW-0472">Membrane</keyword>
<dbReference type="EMBL" id="CM029048">
    <property type="protein sequence ID" value="KAG2578513.1"/>
    <property type="molecule type" value="Genomic_DNA"/>
</dbReference>
<dbReference type="GO" id="GO:0016709">
    <property type="term" value="F:oxidoreductase activity, acting on paired donors, with incorporation or reduction of molecular oxygen, NAD(P)H as one donor, and incorporation of one atom of oxygen"/>
    <property type="evidence" value="ECO:0007669"/>
    <property type="project" value="TreeGrafter"/>
</dbReference>
<comment type="subcellular location">
    <subcellularLocation>
        <location evidence="1">Membrane</location>
        <topology evidence="1">Single-pass membrane protein</topology>
    </subcellularLocation>
</comment>
<dbReference type="AlphaFoldDB" id="A0A8T0R0H7"/>
<protein>
    <recommendedName>
        <fullName evidence="8">Cytochrome P450</fullName>
    </recommendedName>
</protein>
<accession>A0A8T0R0H7</accession>
<evidence type="ECO:0000256" key="3">
    <source>
        <dbReference type="ARBA" id="ARBA00022723"/>
    </source>
</evidence>
<keyword evidence="4" id="KW-1133">Transmembrane helix</keyword>